<dbReference type="InterPro" id="IPR018372">
    <property type="entry name" value="Chloramphenicol_AcTrfase_AS"/>
</dbReference>
<evidence type="ECO:0000256" key="2">
    <source>
        <dbReference type="ARBA" id="ARBA00020291"/>
    </source>
</evidence>
<evidence type="ECO:0000313" key="8">
    <source>
        <dbReference type="Proteomes" id="UP000774130"/>
    </source>
</evidence>
<dbReference type="PROSITE" id="PS00100">
    <property type="entry name" value="CAT"/>
    <property type="match status" value="1"/>
</dbReference>
<dbReference type="PANTHER" id="PTHR38474:SF2">
    <property type="entry name" value="CHLORAMPHENICOL ACETYLTRANSFERASE"/>
    <property type="match status" value="1"/>
</dbReference>
<gene>
    <name evidence="7" type="primary">catA</name>
    <name evidence="7" type="ORF">KUA55_14925</name>
</gene>
<name>A0ABS6TGK3_9ENTE</name>
<evidence type="ECO:0000313" key="7">
    <source>
        <dbReference type="EMBL" id="MBV7391972.1"/>
    </source>
</evidence>
<evidence type="ECO:0000256" key="1">
    <source>
        <dbReference type="ARBA" id="ARBA00011233"/>
    </source>
</evidence>
<comment type="subunit">
    <text evidence="1">Homotrimer.</text>
</comment>
<dbReference type="Proteomes" id="UP000774130">
    <property type="component" value="Unassembled WGS sequence"/>
</dbReference>
<keyword evidence="5" id="KW-0046">Antibiotic resistance</keyword>
<keyword evidence="3 5" id="KW-0808">Transferase</keyword>
<comment type="function">
    <text evidence="5">This enzyme is an effector of chloramphenicol resistance in bacteria.</text>
</comment>
<evidence type="ECO:0000256" key="4">
    <source>
        <dbReference type="ARBA" id="ARBA00023315"/>
    </source>
</evidence>
<reference evidence="7 8" key="1">
    <citation type="submission" date="2021-06" db="EMBL/GenBank/DDBJ databases">
        <title>Enterococcus alishanensis sp. nov., a novel lactic acid bacterium isolated from fresh coffee beans.</title>
        <authorList>
            <person name="Chen Y.-S."/>
        </authorList>
    </citation>
    <scope>NUCLEOTIDE SEQUENCE [LARGE SCALE GENOMIC DNA]</scope>
    <source>
        <strain evidence="7 8">ALS3</strain>
    </source>
</reference>
<comment type="similarity">
    <text evidence="6">Belongs to the chloramphenicol acetyltransferase family.</text>
</comment>
<keyword evidence="4 5" id="KW-0012">Acyltransferase</keyword>
<dbReference type="Pfam" id="PF00302">
    <property type="entry name" value="CAT"/>
    <property type="match status" value="1"/>
</dbReference>
<evidence type="ECO:0000256" key="3">
    <source>
        <dbReference type="ARBA" id="ARBA00022679"/>
    </source>
</evidence>
<dbReference type="InterPro" id="IPR001707">
    <property type="entry name" value="Cmp_AcTrfase"/>
</dbReference>
<dbReference type="EC" id="2.3.1.28" evidence="5"/>
<keyword evidence="8" id="KW-1185">Reference proteome</keyword>
<proteinExistence type="inferred from homology"/>
<evidence type="ECO:0000256" key="5">
    <source>
        <dbReference type="RuleBase" id="RU000503"/>
    </source>
</evidence>
<comment type="catalytic activity">
    <reaction evidence="5">
        <text>chloramphenicol + acetyl-CoA = chloramphenicol 3-acetate + CoA</text>
        <dbReference type="Rhea" id="RHEA:18421"/>
        <dbReference type="ChEBI" id="CHEBI:16730"/>
        <dbReference type="ChEBI" id="CHEBI:17698"/>
        <dbReference type="ChEBI" id="CHEBI:57287"/>
        <dbReference type="ChEBI" id="CHEBI:57288"/>
        <dbReference type="EC" id="2.3.1.28"/>
    </reaction>
</comment>
<dbReference type="PIRSF" id="PIRSF000440">
    <property type="entry name" value="CAT"/>
    <property type="match status" value="1"/>
</dbReference>
<dbReference type="SMART" id="SM01059">
    <property type="entry name" value="CAT"/>
    <property type="match status" value="1"/>
</dbReference>
<comment type="caution">
    <text evidence="7">The sequence shown here is derived from an EMBL/GenBank/DDBJ whole genome shotgun (WGS) entry which is preliminary data.</text>
</comment>
<protein>
    <recommendedName>
        <fullName evidence="2 5">Chloramphenicol acetyltransferase</fullName>
        <ecNumber evidence="5">2.3.1.28</ecNumber>
    </recommendedName>
</protein>
<dbReference type="EMBL" id="JAHUZB010000007">
    <property type="protein sequence ID" value="MBV7391972.1"/>
    <property type="molecule type" value="Genomic_DNA"/>
</dbReference>
<dbReference type="RefSeq" id="WP_218327188.1">
    <property type="nucleotide sequence ID" value="NZ_JAHUZB010000007.1"/>
</dbReference>
<evidence type="ECO:0000256" key="6">
    <source>
        <dbReference type="RuleBase" id="RU004156"/>
    </source>
</evidence>
<dbReference type="NCBIfam" id="NF000491">
    <property type="entry name" value="chloram_CatA"/>
    <property type="match status" value="1"/>
</dbReference>
<dbReference type="PANTHER" id="PTHR38474">
    <property type="entry name" value="SLR0299 PROTEIN"/>
    <property type="match status" value="1"/>
</dbReference>
<sequence length="215" mass="25195">MAFIPIDIKNWDRKEIFDYYFQQQTTFSLTKEIDVTPLYRYLKKHEFSFYAGFLFLIIKIANQKENFRMALNSKGELGYYETVNPMYTLFNKETTKFSCLLSEYSGDFKEFHRQYQADVAKYGNSKKLFPQSDRAENVINLSMIPWTSFSSFNLNIGNNPDYLLPIVTAGQFIFSADKVYLPIALQVHHAVCDGYHAAEFLNIFTEMASRPKEYL</sequence>
<organism evidence="7 8">
    <name type="scientific">Enterococcus alishanensis</name>
    <dbReference type="NCBI Taxonomy" id="1303817"/>
    <lineage>
        <taxon>Bacteria</taxon>
        <taxon>Bacillati</taxon>
        <taxon>Bacillota</taxon>
        <taxon>Bacilli</taxon>
        <taxon>Lactobacillales</taxon>
        <taxon>Enterococcaceae</taxon>
        <taxon>Enterococcus</taxon>
    </lineage>
</organism>
<accession>A0ABS6TGK3</accession>